<reference evidence="1 2" key="1">
    <citation type="submission" date="2014-04" db="EMBL/GenBank/DDBJ databases">
        <authorList>
            <consortium name="DOE Joint Genome Institute"/>
            <person name="Kuo A."/>
            <person name="Tarkka M."/>
            <person name="Buscot F."/>
            <person name="Kohler A."/>
            <person name="Nagy L.G."/>
            <person name="Floudas D."/>
            <person name="Copeland A."/>
            <person name="Barry K.W."/>
            <person name="Cichocki N."/>
            <person name="Veneault-Fourrey C."/>
            <person name="LaButti K."/>
            <person name="Lindquist E.A."/>
            <person name="Lipzen A."/>
            <person name="Lundell T."/>
            <person name="Morin E."/>
            <person name="Murat C."/>
            <person name="Sun H."/>
            <person name="Tunlid A."/>
            <person name="Henrissat B."/>
            <person name="Grigoriev I.V."/>
            <person name="Hibbett D.S."/>
            <person name="Martin F."/>
            <person name="Nordberg H.P."/>
            <person name="Cantor M.N."/>
            <person name="Hua S.X."/>
        </authorList>
    </citation>
    <scope>NUCLEOTIDE SEQUENCE [LARGE SCALE GENOMIC DNA]</scope>
    <source>
        <strain evidence="1 2">F 1598</strain>
    </source>
</reference>
<dbReference type="OrthoDB" id="3057283at2759"/>
<dbReference type="AlphaFoldDB" id="A0A0C3CL27"/>
<evidence type="ECO:0000313" key="2">
    <source>
        <dbReference type="Proteomes" id="UP000054166"/>
    </source>
</evidence>
<protein>
    <submittedName>
        <fullName evidence="1">Uncharacterized protein</fullName>
    </submittedName>
</protein>
<accession>A0A0C3CL27</accession>
<dbReference type="EMBL" id="KN832973">
    <property type="protein sequence ID" value="KIM90372.1"/>
    <property type="molecule type" value="Genomic_DNA"/>
</dbReference>
<dbReference type="Proteomes" id="UP000054166">
    <property type="component" value="Unassembled WGS sequence"/>
</dbReference>
<proteinExistence type="predicted"/>
<name>A0A0C3CL27_PILCF</name>
<evidence type="ECO:0000313" key="1">
    <source>
        <dbReference type="EMBL" id="KIM90372.1"/>
    </source>
</evidence>
<feature type="non-terminal residue" evidence="1">
    <location>
        <position position="1"/>
    </location>
</feature>
<feature type="non-terminal residue" evidence="1">
    <location>
        <position position="74"/>
    </location>
</feature>
<dbReference type="HOGENOM" id="CLU_2694597_0_0_1"/>
<sequence length="74" mass="8549">LADFLDHLTLPALRDIMIHFERNSSYSKNDITWPQSQFTSLICRSSCSLTKLHFKSVPLSEKNLLQCLRHTTLS</sequence>
<gene>
    <name evidence="1" type="ORF">PILCRDRAFT_46854</name>
</gene>
<reference evidence="2" key="2">
    <citation type="submission" date="2015-01" db="EMBL/GenBank/DDBJ databases">
        <title>Evolutionary Origins and Diversification of the Mycorrhizal Mutualists.</title>
        <authorList>
            <consortium name="DOE Joint Genome Institute"/>
            <consortium name="Mycorrhizal Genomics Consortium"/>
            <person name="Kohler A."/>
            <person name="Kuo A."/>
            <person name="Nagy L.G."/>
            <person name="Floudas D."/>
            <person name="Copeland A."/>
            <person name="Barry K.W."/>
            <person name="Cichocki N."/>
            <person name="Veneault-Fourrey C."/>
            <person name="LaButti K."/>
            <person name="Lindquist E.A."/>
            <person name="Lipzen A."/>
            <person name="Lundell T."/>
            <person name="Morin E."/>
            <person name="Murat C."/>
            <person name="Riley R."/>
            <person name="Ohm R."/>
            <person name="Sun H."/>
            <person name="Tunlid A."/>
            <person name="Henrissat B."/>
            <person name="Grigoriev I.V."/>
            <person name="Hibbett D.S."/>
            <person name="Martin F."/>
        </authorList>
    </citation>
    <scope>NUCLEOTIDE SEQUENCE [LARGE SCALE GENOMIC DNA]</scope>
    <source>
        <strain evidence="2">F 1598</strain>
    </source>
</reference>
<organism evidence="1 2">
    <name type="scientific">Piloderma croceum (strain F 1598)</name>
    <dbReference type="NCBI Taxonomy" id="765440"/>
    <lineage>
        <taxon>Eukaryota</taxon>
        <taxon>Fungi</taxon>
        <taxon>Dikarya</taxon>
        <taxon>Basidiomycota</taxon>
        <taxon>Agaricomycotina</taxon>
        <taxon>Agaricomycetes</taxon>
        <taxon>Agaricomycetidae</taxon>
        <taxon>Atheliales</taxon>
        <taxon>Atheliaceae</taxon>
        <taxon>Piloderma</taxon>
    </lineage>
</organism>
<keyword evidence="2" id="KW-1185">Reference proteome</keyword>
<dbReference type="InParanoid" id="A0A0C3CL27"/>